<evidence type="ECO:0000313" key="1">
    <source>
        <dbReference type="EMBL" id="ERE76828.1"/>
    </source>
</evidence>
<sequence length="102" mass="11183">MPIYCARQPLWSRGTSGWSQPLSARGQRTHISPYPPLPYPTLSSPPPLSSPAIISCFIDLAKSSSTQFNRYEESGHTCVFPDLSGIALSFSSFKLMFAMGLL</sequence>
<accession>A0A061IBW2</accession>
<dbReference type="Proteomes" id="UP000030759">
    <property type="component" value="Unassembled WGS sequence"/>
</dbReference>
<reference evidence="2" key="1">
    <citation type="journal article" date="2013" name="Nat. Biotechnol.">
        <title>Chinese hamster genome sequenced from sorted chromosomes.</title>
        <authorList>
            <person name="Brinkrolf K."/>
            <person name="Rupp O."/>
            <person name="Laux H."/>
            <person name="Kollin F."/>
            <person name="Ernst W."/>
            <person name="Linke B."/>
            <person name="Kofler R."/>
            <person name="Romand S."/>
            <person name="Hesse F."/>
            <person name="Budach W.E."/>
            <person name="Galosy S."/>
            <person name="Muller D."/>
            <person name="Noll T."/>
            <person name="Wienberg J."/>
            <person name="Jostock T."/>
            <person name="Leonard M."/>
            <person name="Grillari J."/>
            <person name="Tauch A."/>
            <person name="Goesmann A."/>
            <person name="Helk B."/>
            <person name="Mott J.E."/>
            <person name="Puhler A."/>
            <person name="Borth N."/>
        </authorList>
    </citation>
    <scope>NUCLEOTIDE SEQUENCE [LARGE SCALE GENOMIC DNA]</scope>
    <source>
        <strain evidence="2">17A/GY</strain>
    </source>
</reference>
<dbReference type="EMBL" id="KE673925">
    <property type="protein sequence ID" value="ERE76828.1"/>
    <property type="molecule type" value="Genomic_DNA"/>
</dbReference>
<proteinExistence type="predicted"/>
<dbReference type="AlphaFoldDB" id="A0A061IBW2"/>
<name>A0A061IBW2_CRIGR</name>
<evidence type="ECO:0000313" key="2">
    <source>
        <dbReference type="Proteomes" id="UP000030759"/>
    </source>
</evidence>
<gene>
    <name evidence="1" type="ORF">H671_4g11539</name>
</gene>
<protein>
    <submittedName>
        <fullName evidence="1">Uncharacterized protein</fullName>
    </submittedName>
</protein>
<organism evidence="1 2">
    <name type="scientific">Cricetulus griseus</name>
    <name type="common">Chinese hamster</name>
    <name type="synonym">Cricetulus barabensis griseus</name>
    <dbReference type="NCBI Taxonomy" id="10029"/>
    <lineage>
        <taxon>Eukaryota</taxon>
        <taxon>Metazoa</taxon>
        <taxon>Chordata</taxon>
        <taxon>Craniata</taxon>
        <taxon>Vertebrata</taxon>
        <taxon>Euteleostomi</taxon>
        <taxon>Mammalia</taxon>
        <taxon>Eutheria</taxon>
        <taxon>Euarchontoglires</taxon>
        <taxon>Glires</taxon>
        <taxon>Rodentia</taxon>
        <taxon>Myomorpha</taxon>
        <taxon>Muroidea</taxon>
        <taxon>Cricetidae</taxon>
        <taxon>Cricetinae</taxon>
        <taxon>Cricetulus</taxon>
    </lineage>
</organism>